<sequence>MMKVFKSKEEEPTAPGQVSIKKRSRVPGVMITQFVEEIPPGKSHPDFSRKPIALTIQEGKLAVFKAIVTGDPTPTIRWIRSNGDTSDKEKYITVYNQVTGEHQLQMPNVAVDQADTYKCLAENELGFATVTAALNVIEIGFNKSKALQEARRAQREHPADFKKTLKTRADRPKNERKDGEVDEKFWELLLSADRKDYERICAEYGVTDFRWMLKKLNERKREIEEQQAQYIDYLGNLKHIEMKSPACAQFEFEIDLKDPNARIFLYKDGNMIPFSSDTDEKHSLHQIGRRLIFSVNGLTQDDAGLYQVDIEGVNVFSTDFKSKAIPVVDFLVKIQEVKAIEREDAVFECVLSAPFAKITWMGKSTPLVQGKKYGITVSEDMLIHRLLVKDCMKVDTGIYAAVAGIKSCNAWLIVEADNNPNNHGKKAARKTTQAGGSGDDLSKVAAQQQAKLQKAREEKTEMLKQHQAKQAVVPQAYEHEPMTKPPTGPQTKPLAQTSCRLPVKPPTMLPAESSSKPPSTPPAEHPSKSPSTPPTKPPTMPPGESPSKTPAMPPAESLPKPPTTLPVETLSKLPTIPSAEPLSKPPPTPPAEPLSKPPTTPPAEPPSKHPTQPPTTPPAEPPCKTPTTPTAEPPVKPPVTSPDESKDQIKPNDKPIPKSLCEGVNEKTLEELEKEDKNMEKEEPEPENRYHGYGQTTPESLSEVVERKKNVRTGPLVPNSIIAPGVHFTCGLQDVRAIMGQTAEMVCKLSSTNCNGVWYKDGKELKSIDDLKIIKDGAFHKLLISNCKEDDNGKYRFEADGHKTEAILIVEDPPKINKDDLIKFSEPVIIKVGQNATFSLSFVGKEPVKIHWYNKAEELFNGTNIKIEKSSSHSSLLLTKCQRKDTGEIKLKLKNEFGTTEAFSSLIVLDKPTHPVGPMEVIEASSSCVEFKWRPPKDDGGSSVTQYNLERQQLGRNTWKKIGNIPGEAHYKDTDVDHGRKYCYRIRAITAEGISDVFETDDIQAGTKAYPGPPSTPKVDSAFKECINLSWAPPTKTGGTSIVGYNLEKRKRGSNLWSQVNPPDEPIRAKKYGVKDVVEGIEYEFRVSAINFSGVGDPSSPTEFVIARDPKKPPAKVIDLKVLDSTYSSLSLSWSKPKVEKGVQDEAKGYFVELRPAENTEWTHCNSNAIISTSFTILGLKSMAMYWVRVIATNEGGNGEPRDLDNYVIAMPPPVRPNFLDRKLKSFMVVRAGNSARVNITFEASPMANIIWVKDGIPMNKRVTVSNTEGTSQLLIPSAERCDSGIYTITVKNIVGQETFSTEIRVTDDPKPPGPVELEENVPGTLTMSWSPSPDEKQDDRLHYTVAQRDSVKQTWHTVADHLFNNNFTAVNIMPGREYNFRVYAKNDMGLSQASKSPTWGIIRKKEKLTLNIPEPKTCNLDSAPIFTVPLKAHISPEKYECYMSCAVRGNPSPHITWYHNNISINTNTNYYITNTCGVCSLLILRVGSKDNGEYKVVAENSVGHAECTTKLTVRGML</sequence>
<keyword evidence="3" id="KW-0393">Immunoglobulin domain</keyword>
<keyword evidence="4" id="KW-0175">Coiled coil</keyword>
<keyword evidence="2" id="KW-1015">Disulfide bond</keyword>
<evidence type="ECO:0000313" key="9">
    <source>
        <dbReference type="Proteomes" id="UP001239994"/>
    </source>
</evidence>
<dbReference type="CDD" id="cd00063">
    <property type="entry name" value="FN3"/>
    <property type="match status" value="4"/>
</dbReference>
<feature type="compositionally biased region" description="Basic and acidic residues" evidence="5">
    <location>
        <begin position="1"/>
        <end position="11"/>
    </location>
</feature>
<dbReference type="FunFam" id="2.60.40.10:FF:001097">
    <property type="entry name" value="Immunoglobulin-like and fibronectin type III domain-containing protein 1"/>
    <property type="match status" value="1"/>
</dbReference>
<evidence type="ECO:0000259" key="6">
    <source>
        <dbReference type="PROSITE" id="PS50835"/>
    </source>
</evidence>
<feature type="domain" description="Fibronectin type-III" evidence="7">
    <location>
        <begin position="915"/>
        <end position="1010"/>
    </location>
</feature>
<dbReference type="FunFam" id="2.60.40.10:FF:001066">
    <property type="entry name" value="Obscurin-like protein 1 isoform 3"/>
    <property type="match status" value="1"/>
</dbReference>
<organism evidence="8 9">
    <name type="scientific">Electrophorus voltai</name>
    <dbReference type="NCBI Taxonomy" id="2609070"/>
    <lineage>
        <taxon>Eukaryota</taxon>
        <taxon>Metazoa</taxon>
        <taxon>Chordata</taxon>
        <taxon>Craniata</taxon>
        <taxon>Vertebrata</taxon>
        <taxon>Euteleostomi</taxon>
        <taxon>Actinopterygii</taxon>
        <taxon>Neopterygii</taxon>
        <taxon>Teleostei</taxon>
        <taxon>Ostariophysi</taxon>
        <taxon>Gymnotiformes</taxon>
        <taxon>Gymnotoidei</taxon>
        <taxon>Gymnotidae</taxon>
        <taxon>Electrophorus</taxon>
    </lineage>
</organism>
<dbReference type="Pfam" id="PF18362">
    <property type="entry name" value="THB"/>
    <property type="match status" value="1"/>
</dbReference>
<dbReference type="InterPro" id="IPR003599">
    <property type="entry name" value="Ig_sub"/>
</dbReference>
<feature type="domain" description="Fibronectin type-III" evidence="7">
    <location>
        <begin position="1013"/>
        <end position="1109"/>
    </location>
</feature>
<feature type="compositionally biased region" description="Basic and acidic residues" evidence="5">
    <location>
        <begin position="643"/>
        <end position="656"/>
    </location>
</feature>
<feature type="compositionally biased region" description="Pro residues" evidence="5">
    <location>
        <begin position="611"/>
        <end position="624"/>
    </location>
</feature>
<feature type="region of interest" description="Disordered" evidence="5">
    <location>
        <begin position="1"/>
        <end position="21"/>
    </location>
</feature>
<dbReference type="FunFam" id="2.60.40.10:FF:001232">
    <property type="entry name" value="Immunoglobulin-like and fibronectin type III domain-containing 1"/>
    <property type="match status" value="1"/>
</dbReference>
<protein>
    <recommendedName>
        <fullName evidence="10">Immunoglobulin like and fibronectin type III domain containing 1, tandem duplicate 3</fullName>
    </recommendedName>
</protein>
<evidence type="ECO:0000256" key="4">
    <source>
        <dbReference type="SAM" id="Coils"/>
    </source>
</evidence>
<feature type="coiled-coil region" evidence="4">
    <location>
        <begin position="206"/>
        <end position="233"/>
    </location>
</feature>
<feature type="compositionally biased region" description="Basic and acidic residues" evidence="5">
    <location>
        <begin position="664"/>
        <end position="690"/>
    </location>
</feature>
<feature type="region of interest" description="Disordered" evidence="5">
    <location>
        <begin position="419"/>
        <end position="697"/>
    </location>
</feature>
<evidence type="ECO:0000256" key="1">
    <source>
        <dbReference type="ARBA" id="ARBA00022737"/>
    </source>
</evidence>
<dbReference type="InterPro" id="IPR040849">
    <property type="entry name" value="MyBP-C_THB"/>
</dbReference>
<dbReference type="FunFam" id="2.60.40.10:FF:000031">
    <property type="entry name" value="Myosin-binding protein C, slow type"/>
    <property type="match status" value="1"/>
</dbReference>
<feature type="region of interest" description="Disordered" evidence="5">
    <location>
        <begin position="152"/>
        <end position="177"/>
    </location>
</feature>
<feature type="compositionally biased region" description="Basic and acidic residues" evidence="5">
    <location>
        <begin position="454"/>
        <end position="464"/>
    </location>
</feature>
<dbReference type="InterPro" id="IPR036179">
    <property type="entry name" value="Ig-like_dom_sf"/>
</dbReference>
<dbReference type="Pfam" id="PF00041">
    <property type="entry name" value="fn3"/>
    <property type="match status" value="4"/>
</dbReference>
<dbReference type="GO" id="GO:0045214">
    <property type="term" value="P:sarcomere organization"/>
    <property type="evidence" value="ECO:0007669"/>
    <property type="project" value="TreeGrafter"/>
</dbReference>
<dbReference type="InterPro" id="IPR007110">
    <property type="entry name" value="Ig-like_dom"/>
</dbReference>
<dbReference type="FunFam" id="2.60.40.10:FF:000032">
    <property type="entry name" value="palladin isoform X1"/>
    <property type="match status" value="1"/>
</dbReference>
<dbReference type="EMBL" id="JAROKS010000015">
    <property type="protein sequence ID" value="KAK1796454.1"/>
    <property type="molecule type" value="Genomic_DNA"/>
</dbReference>
<feature type="domain" description="Fibronectin type-III" evidence="7">
    <location>
        <begin position="1113"/>
        <end position="1214"/>
    </location>
</feature>
<evidence type="ECO:0000256" key="2">
    <source>
        <dbReference type="ARBA" id="ARBA00023157"/>
    </source>
</evidence>
<evidence type="ECO:0008006" key="10">
    <source>
        <dbReference type="Google" id="ProtNLM"/>
    </source>
</evidence>
<keyword evidence="1" id="KW-0677">Repeat</keyword>
<evidence type="ECO:0000259" key="7">
    <source>
        <dbReference type="PROSITE" id="PS50853"/>
    </source>
</evidence>
<evidence type="ECO:0000256" key="5">
    <source>
        <dbReference type="SAM" id="MobiDB-lite"/>
    </source>
</evidence>
<keyword evidence="9" id="KW-1185">Reference proteome</keyword>
<feature type="compositionally biased region" description="Pro residues" evidence="5">
    <location>
        <begin position="631"/>
        <end position="640"/>
    </location>
</feature>
<evidence type="ECO:0000313" key="8">
    <source>
        <dbReference type="EMBL" id="KAK1796454.1"/>
    </source>
</evidence>
<dbReference type="FunFam" id="2.60.40.10:FF:001401">
    <property type="entry name" value="immunoglobulin-like and fibronectin type III domain-containing protein 1"/>
    <property type="match status" value="1"/>
</dbReference>
<dbReference type="PANTHER" id="PTHR13817">
    <property type="entry name" value="TITIN"/>
    <property type="match status" value="1"/>
</dbReference>
<feature type="domain" description="Ig-like" evidence="6">
    <location>
        <begin position="1425"/>
        <end position="1513"/>
    </location>
</feature>
<dbReference type="PROSITE" id="PS50835">
    <property type="entry name" value="IG_LIKE"/>
    <property type="match status" value="4"/>
</dbReference>
<dbReference type="Proteomes" id="UP001239994">
    <property type="component" value="Unassembled WGS sequence"/>
</dbReference>
<feature type="domain" description="Ig-like" evidence="6">
    <location>
        <begin position="1217"/>
        <end position="1307"/>
    </location>
</feature>
<feature type="domain" description="Fibronectin type-III" evidence="7">
    <location>
        <begin position="1312"/>
        <end position="1408"/>
    </location>
</feature>
<feature type="domain" description="Ig-like" evidence="6">
    <location>
        <begin position="45"/>
        <end position="135"/>
    </location>
</feature>
<dbReference type="InterPro" id="IPR003961">
    <property type="entry name" value="FN3_dom"/>
</dbReference>
<dbReference type="GO" id="GO:0031430">
    <property type="term" value="C:M band"/>
    <property type="evidence" value="ECO:0007669"/>
    <property type="project" value="TreeGrafter"/>
</dbReference>
<name>A0AAD8ZBV6_9TELE</name>
<dbReference type="Gene3D" id="2.60.40.10">
    <property type="entry name" value="Immunoglobulins"/>
    <property type="match status" value="10"/>
</dbReference>
<dbReference type="FunFam" id="2.60.40.10:FF:002294">
    <property type="entry name" value="Immunoglobulin-like and fibronectin type III domain-containing 1, tandem duplicate 3"/>
    <property type="match status" value="1"/>
</dbReference>
<dbReference type="InterPro" id="IPR013783">
    <property type="entry name" value="Ig-like_fold"/>
</dbReference>
<dbReference type="InterPro" id="IPR013098">
    <property type="entry name" value="Ig_I-set"/>
</dbReference>
<dbReference type="PROSITE" id="PS50853">
    <property type="entry name" value="FN3"/>
    <property type="match status" value="4"/>
</dbReference>
<dbReference type="SMART" id="SM00409">
    <property type="entry name" value="IG"/>
    <property type="match status" value="6"/>
</dbReference>
<dbReference type="InterPro" id="IPR003598">
    <property type="entry name" value="Ig_sub2"/>
</dbReference>
<comment type="caution">
    <text evidence="8">The sequence shown here is derived from an EMBL/GenBank/DDBJ whole genome shotgun (WGS) entry which is preliminary data.</text>
</comment>
<dbReference type="FunFam" id="2.60.40.10:FF:000060">
    <property type="entry name" value="Myosin-binding protein C, slow type"/>
    <property type="match status" value="1"/>
</dbReference>
<dbReference type="FunFam" id="2.60.40.10:FF:001438">
    <property type="entry name" value="Immunoglobulin-like and fibronectin type III domain-containing protein 1"/>
    <property type="match status" value="1"/>
</dbReference>
<dbReference type="SMART" id="SM00060">
    <property type="entry name" value="FN3"/>
    <property type="match status" value="4"/>
</dbReference>
<proteinExistence type="predicted"/>
<feature type="compositionally biased region" description="Polar residues" evidence="5">
    <location>
        <begin position="489"/>
        <end position="499"/>
    </location>
</feature>
<dbReference type="SUPFAM" id="SSF48726">
    <property type="entry name" value="Immunoglobulin"/>
    <property type="match status" value="6"/>
</dbReference>
<feature type="compositionally biased region" description="Pro residues" evidence="5">
    <location>
        <begin position="583"/>
        <end position="605"/>
    </location>
</feature>
<dbReference type="SMART" id="SM00408">
    <property type="entry name" value="IGc2"/>
    <property type="match status" value="4"/>
</dbReference>
<dbReference type="InterPro" id="IPR036116">
    <property type="entry name" value="FN3_sf"/>
</dbReference>
<dbReference type="PANTHER" id="PTHR13817:SF180">
    <property type="entry name" value="IMMUNOGLOBULIN-LIKE AND FIBRONECTIN TYPE III DOMAIN-CONTAINING 1, TANDEM DUPLICATE 3-RELATED"/>
    <property type="match status" value="1"/>
</dbReference>
<gene>
    <name evidence="8" type="ORF">P4O66_009505</name>
</gene>
<dbReference type="FunFam" id="2.60.40.10:FF:001267">
    <property type="entry name" value="Immunoglobulin-like and fibronectin type III domain containing 1"/>
    <property type="match status" value="1"/>
</dbReference>
<feature type="compositionally biased region" description="Pro residues" evidence="5">
    <location>
        <begin position="531"/>
        <end position="544"/>
    </location>
</feature>
<dbReference type="Pfam" id="PF07679">
    <property type="entry name" value="I-set"/>
    <property type="match status" value="5"/>
</dbReference>
<evidence type="ECO:0000256" key="3">
    <source>
        <dbReference type="ARBA" id="ARBA00023319"/>
    </source>
</evidence>
<reference evidence="8" key="1">
    <citation type="submission" date="2023-03" db="EMBL/GenBank/DDBJ databases">
        <title>Electrophorus voltai genome.</title>
        <authorList>
            <person name="Bian C."/>
        </authorList>
    </citation>
    <scope>NUCLEOTIDE SEQUENCE</scope>
    <source>
        <strain evidence="8">CB-2022</strain>
        <tissue evidence="8">Muscle</tissue>
    </source>
</reference>
<dbReference type="InterPro" id="IPR050964">
    <property type="entry name" value="Striated_Muscle_Regulatory"/>
</dbReference>
<accession>A0AAD8ZBV6</accession>
<feature type="domain" description="Ig-like" evidence="6">
    <location>
        <begin position="718"/>
        <end position="809"/>
    </location>
</feature>
<dbReference type="SUPFAM" id="SSF49265">
    <property type="entry name" value="Fibronectin type III"/>
    <property type="match status" value="2"/>
</dbReference>
<dbReference type="PRINTS" id="PR01217">
    <property type="entry name" value="PRICHEXTENSN"/>
</dbReference>